<keyword evidence="7" id="KW-0645">Protease</keyword>
<dbReference type="GO" id="GO:0043171">
    <property type="term" value="P:peptide catabolic process"/>
    <property type="evidence" value="ECO:0007669"/>
    <property type="project" value="TreeGrafter"/>
</dbReference>
<evidence type="ECO:0000259" key="15">
    <source>
        <dbReference type="Pfam" id="PF01433"/>
    </source>
</evidence>
<dbReference type="GO" id="GO:0016020">
    <property type="term" value="C:membrane"/>
    <property type="evidence" value="ECO:0007669"/>
    <property type="project" value="TreeGrafter"/>
</dbReference>
<dbReference type="InterPro" id="IPR042097">
    <property type="entry name" value="Aminopeptidase_N-like_N_sf"/>
</dbReference>
<feature type="domain" description="Peptidase M1 membrane alanine aminopeptidase" evidence="15">
    <location>
        <begin position="255"/>
        <end position="466"/>
    </location>
</feature>
<dbReference type="InterPro" id="IPR001930">
    <property type="entry name" value="Peptidase_M1"/>
</dbReference>
<dbReference type="InterPro" id="IPR045357">
    <property type="entry name" value="Aminopeptidase_N-like_N"/>
</dbReference>
<evidence type="ECO:0000256" key="5">
    <source>
        <dbReference type="ARBA" id="ARBA00015611"/>
    </source>
</evidence>
<keyword evidence="19" id="KW-1185">Reference proteome</keyword>
<dbReference type="CDD" id="cd09602">
    <property type="entry name" value="M1_APN"/>
    <property type="match status" value="1"/>
</dbReference>
<feature type="region of interest" description="Disordered" evidence="14">
    <location>
        <begin position="170"/>
        <end position="195"/>
    </location>
</feature>
<keyword evidence="10" id="KW-0862">Zinc</keyword>
<evidence type="ECO:0000256" key="4">
    <source>
        <dbReference type="ARBA" id="ARBA00012564"/>
    </source>
</evidence>
<dbReference type="PRINTS" id="PR00756">
    <property type="entry name" value="ALADIPTASE"/>
</dbReference>
<keyword evidence="9" id="KW-0378">Hydrolase</keyword>
<dbReference type="GO" id="GO:0008270">
    <property type="term" value="F:zinc ion binding"/>
    <property type="evidence" value="ECO:0007669"/>
    <property type="project" value="InterPro"/>
</dbReference>
<evidence type="ECO:0000256" key="12">
    <source>
        <dbReference type="ARBA" id="ARBA00029811"/>
    </source>
</evidence>
<dbReference type="GO" id="GO:0005737">
    <property type="term" value="C:cytoplasm"/>
    <property type="evidence" value="ECO:0007669"/>
    <property type="project" value="TreeGrafter"/>
</dbReference>
<dbReference type="PANTHER" id="PTHR11533:SF174">
    <property type="entry name" value="PUROMYCIN-SENSITIVE AMINOPEPTIDASE-RELATED"/>
    <property type="match status" value="1"/>
</dbReference>
<keyword evidence="6 18" id="KW-0031">Aminopeptidase</keyword>
<dbReference type="SUPFAM" id="SSF63737">
    <property type="entry name" value="Leukotriene A4 hydrolase N-terminal domain"/>
    <property type="match status" value="1"/>
</dbReference>
<evidence type="ECO:0000256" key="8">
    <source>
        <dbReference type="ARBA" id="ARBA00022723"/>
    </source>
</evidence>
<dbReference type="Pfam" id="PF11838">
    <property type="entry name" value="ERAP1_C"/>
    <property type="match status" value="1"/>
</dbReference>
<dbReference type="Proteomes" id="UP000198881">
    <property type="component" value="Unassembled WGS sequence"/>
</dbReference>
<feature type="domain" description="Aminopeptidase N-like N-terminal" evidence="17">
    <location>
        <begin position="44"/>
        <end position="207"/>
    </location>
</feature>
<dbReference type="EMBL" id="FPCG01000005">
    <property type="protein sequence ID" value="SFV22900.1"/>
    <property type="molecule type" value="Genomic_DNA"/>
</dbReference>
<dbReference type="InterPro" id="IPR014782">
    <property type="entry name" value="Peptidase_M1_dom"/>
</dbReference>
<comment type="catalytic activity">
    <reaction evidence="1">
        <text>Release of an N-terminal amino acid, Xaa-|-Yaa- from a peptide, amide or arylamide. Xaa is preferably Ala, but may be most amino acids including Pro (slow action). When a terminal hydrophobic residue is followed by a prolyl residue, the two may be released as an intact Xaa-Pro dipeptide.</text>
        <dbReference type="EC" id="3.4.11.2"/>
    </reaction>
</comment>
<dbReference type="Gene3D" id="2.60.40.1730">
    <property type="entry name" value="tricorn interacting facor f3 domain"/>
    <property type="match status" value="1"/>
</dbReference>
<evidence type="ECO:0000256" key="9">
    <source>
        <dbReference type="ARBA" id="ARBA00022801"/>
    </source>
</evidence>
<evidence type="ECO:0000313" key="19">
    <source>
        <dbReference type="Proteomes" id="UP000198881"/>
    </source>
</evidence>
<gene>
    <name evidence="18" type="ORF">SAMN04487966_10596</name>
</gene>
<dbReference type="GO" id="GO:0070006">
    <property type="term" value="F:metalloaminopeptidase activity"/>
    <property type="evidence" value="ECO:0007669"/>
    <property type="project" value="TreeGrafter"/>
</dbReference>
<dbReference type="GO" id="GO:0016285">
    <property type="term" value="F:alanyl aminopeptidase activity"/>
    <property type="evidence" value="ECO:0007669"/>
    <property type="project" value="UniProtKB-EC"/>
</dbReference>
<dbReference type="SUPFAM" id="SSF55486">
    <property type="entry name" value="Metalloproteases ('zincins'), catalytic domain"/>
    <property type="match status" value="1"/>
</dbReference>
<dbReference type="EC" id="3.4.11.2" evidence="4"/>
<feature type="domain" description="ERAP1-like C-terminal" evidence="16">
    <location>
        <begin position="556"/>
        <end position="885"/>
    </location>
</feature>
<proteinExistence type="inferred from homology"/>
<dbReference type="STRING" id="574650.SAMN04487966_10596"/>
<evidence type="ECO:0000256" key="14">
    <source>
        <dbReference type="SAM" id="MobiDB-lite"/>
    </source>
</evidence>
<accession>A0A1I7MLU5</accession>
<evidence type="ECO:0000313" key="18">
    <source>
        <dbReference type="EMBL" id="SFV22900.1"/>
    </source>
</evidence>
<dbReference type="RefSeq" id="WP_091696926.1">
    <property type="nucleotide sequence ID" value="NZ_FPCG01000005.1"/>
</dbReference>
<evidence type="ECO:0000259" key="16">
    <source>
        <dbReference type="Pfam" id="PF11838"/>
    </source>
</evidence>
<keyword evidence="11" id="KW-0482">Metalloprotease</keyword>
<organism evidence="18 19">
    <name type="scientific">Micrococcus terreus</name>
    <dbReference type="NCBI Taxonomy" id="574650"/>
    <lineage>
        <taxon>Bacteria</taxon>
        <taxon>Bacillati</taxon>
        <taxon>Actinomycetota</taxon>
        <taxon>Actinomycetes</taxon>
        <taxon>Micrococcales</taxon>
        <taxon>Micrococcaceae</taxon>
        <taxon>Micrococcus</taxon>
    </lineage>
</organism>
<evidence type="ECO:0000256" key="1">
    <source>
        <dbReference type="ARBA" id="ARBA00000098"/>
    </source>
</evidence>
<evidence type="ECO:0000256" key="11">
    <source>
        <dbReference type="ARBA" id="ARBA00023049"/>
    </source>
</evidence>
<evidence type="ECO:0000259" key="17">
    <source>
        <dbReference type="Pfam" id="PF17900"/>
    </source>
</evidence>
<dbReference type="AlphaFoldDB" id="A0A1I7MLU5"/>
<dbReference type="GO" id="GO:0006508">
    <property type="term" value="P:proteolysis"/>
    <property type="evidence" value="ECO:0007669"/>
    <property type="project" value="UniProtKB-KW"/>
</dbReference>
<dbReference type="GO" id="GO:0005615">
    <property type="term" value="C:extracellular space"/>
    <property type="evidence" value="ECO:0007669"/>
    <property type="project" value="TreeGrafter"/>
</dbReference>
<evidence type="ECO:0000256" key="2">
    <source>
        <dbReference type="ARBA" id="ARBA00001947"/>
    </source>
</evidence>
<comment type="cofactor">
    <cofactor evidence="2">
        <name>Zn(2+)</name>
        <dbReference type="ChEBI" id="CHEBI:29105"/>
    </cofactor>
</comment>
<dbReference type="NCBIfam" id="TIGR02412">
    <property type="entry name" value="pepN_strep_liv"/>
    <property type="match status" value="1"/>
</dbReference>
<evidence type="ECO:0000256" key="13">
    <source>
        <dbReference type="ARBA" id="ARBA00031533"/>
    </source>
</evidence>
<dbReference type="PANTHER" id="PTHR11533">
    <property type="entry name" value="PROTEASE M1 ZINC METALLOPROTEASE"/>
    <property type="match status" value="1"/>
</dbReference>
<sequence length="892" mass="97159">MPDSLLNLDQANLCRQEAADRSALISTHTYDVQVDVSGAQDLDRPDFPTVTTITFSCAEPGSTTFLDYLHHSVESVELNGVRLDPAQHVGAARILLPDLQAENTVTVVGSSRYSSSGEGMHRFQDPADGQVYLYTQYEPADARRVFPNFEQPDLKARFTFHLTGPADWVLASNQPESGRRPSRPADGPDGGSVTVDFSPTPALSTYITTLLAGPYHRVEDTWGGHPESGAPEVRLGLYCRQTMVPALDAHTLFGVTKAGLDFFHGLFGVPYLWGKYDQAFVPEYNLGAMENPGLVTFTEQYLFESQATQAQFEGRATTIMHEMAHMWFGDLVTMTWWDDLWLKESFADYMGTLAVAEATEHTGSWTTFASRRKAWAYVQDQYPTTHPIVADITDLEAARQNFDGITYAKGASVLKQLAAYVGRDAFISASREYFARHAWGNAELADFLAVLGEASGQDMQAWAETWLQTSGVPELWLEDSQEGDGPLVLRQEGFDPAAGQAVLRPHVLKVGRYEPDAHGTLVRVAEAEVHVPAGASGDRTVVGNLGRGSADGTRLLLVNDEDLTYAKIRLDEESLCAVLEHPVQDSLARATVWAALWSMTRDGLMPARVFVDAVARLSASIPDVGVYSQVVEQAVTAVERFTPADEREQVRGVLAEALISALREIGPGSDRQRSALRAYARLARAAGEPTADQFMQVLEPLARRAQTGVPEGLSVDAEARWLALIALAALGRVDRSALDAARQDEVTARTSVWHGTAVAALPEPALRAGVWEAVMTGQADGEVLSNDQLTALADGFTASRPDLTAAFSDRFWPELEGIWSSRSNGLASRTIHGLFPAAQDAVPGGPAAQESHPVVQSAQSWLDDHPAAPRALRRIIVEELDDLRRALRAQAS</sequence>
<dbReference type="OrthoDB" id="100605at2"/>
<evidence type="ECO:0000256" key="7">
    <source>
        <dbReference type="ARBA" id="ARBA00022670"/>
    </source>
</evidence>
<dbReference type="FunFam" id="1.10.390.10:FF:000004">
    <property type="entry name" value="Aminopeptidase N"/>
    <property type="match status" value="1"/>
</dbReference>
<dbReference type="Gene3D" id="1.10.390.10">
    <property type="entry name" value="Neutral Protease Domain 2"/>
    <property type="match status" value="1"/>
</dbReference>
<evidence type="ECO:0000256" key="10">
    <source>
        <dbReference type="ARBA" id="ARBA00022833"/>
    </source>
</evidence>
<dbReference type="InterPro" id="IPR050344">
    <property type="entry name" value="Peptidase_M1_aminopeptidases"/>
</dbReference>
<dbReference type="Pfam" id="PF17900">
    <property type="entry name" value="Peptidase_M1_N"/>
    <property type="match status" value="1"/>
</dbReference>
<comment type="similarity">
    <text evidence="3">Belongs to the peptidase M1 family.</text>
</comment>
<name>A0A1I7MLU5_9MICC</name>
<dbReference type="InterPro" id="IPR012778">
    <property type="entry name" value="Pept_M1_aminopeptidase"/>
</dbReference>
<dbReference type="InterPro" id="IPR027268">
    <property type="entry name" value="Peptidase_M4/M1_CTD_sf"/>
</dbReference>
<evidence type="ECO:0000256" key="3">
    <source>
        <dbReference type="ARBA" id="ARBA00010136"/>
    </source>
</evidence>
<keyword evidence="8" id="KW-0479">Metal-binding</keyword>
<protein>
    <recommendedName>
        <fullName evidence="5">Aminopeptidase N</fullName>
        <ecNumber evidence="4">3.4.11.2</ecNumber>
    </recommendedName>
    <alternativeName>
        <fullName evidence="12">Alanine aminopeptidase</fullName>
    </alternativeName>
    <alternativeName>
        <fullName evidence="13">Lysyl aminopeptidase</fullName>
    </alternativeName>
</protein>
<dbReference type="InterPro" id="IPR024571">
    <property type="entry name" value="ERAP1-like_C_dom"/>
</dbReference>
<evidence type="ECO:0000256" key="6">
    <source>
        <dbReference type="ARBA" id="ARBA00022438"/>
    </source>
</evidence>
<reference evidence="18 19" key="1">
    <citation type="submission" date="2016-10" db="EMBL/GenBank/DDBJ databases">
        <authorList>
            <person name="de Groot N.N."/>
        </authorList>
    </citation>
    <scope>NUCLEOTIDE SEQUENCE [LARGE SCALE GENOMIC DNA]</scope>
    <source>
        <strain evidence="18 19">CGMCC 1.7054</strain>
    </source>
</reference>
<dbReference type="GO" id="GO:0042277">
    <property type="term" value="F:peptide binding"/>
    <property type="evidence" value="ECO:0007669"/>
    <property type="project" value="TreeGrafter"/>
</dbReference>
<dbReference type="Pfam" id="PF01433">
    <property type="entry name" value="Peptidase_M1"/>
    <property type="match status" value="1"/>
</dbReference>